<comment type="caution">
    <text evidence="1">The sequence shown here is derived from an EMBL/GenBank/DDBJ whole genome shotgun (WGS) entry which is preliminary data.</text>
</comment>
<accession>A0A1J5PIB3</accession>
<reference evidence="1" key="1">
    <citation type="submission" date="2016-10" db="EMBL/GenBank/DDBJ databases">
        <title>Sequence of Gallionella enrichment culture.</title>
        <authorList>
            <person name="Poehlein A."/>
            <person name="Muehling M."/>
            <person name="Daniel R."/>
        </authorList>
    </citation>
    <scope>NUCLEOTIDE SEQUENCE</scope>
</reference>
<proteinExistence type="predicted"/>
<gene>
    <name evidence="1" type="ORF">GALL_508930</name>
</gene>
<organism evidence="1">
    <name type="scientific">mine drainage metagenome</name>
    <dbReference type="NCBI Taxonomy" id="410659"/>
    <lineage>
        <taxon>unclassified sequences</taxon>
        <taxon>metagenomes</taxon>
        <taxon>ecological metagenomes</taxon>
    </lineage>
</organism>
<dbReference type="AlphaFoldDB" id="A0A1J5PIB3"/>
<dbReference type="EMBL" id="MLJW01005868">
    <property type="protein sequence ID" value="OIQ67527.1"/>
    <property type="molecule type" value="Genomic_DNA"/>
</dbReference>
<evidence type="ECO:0008006" key="2">
    <source>
        <dbReference type="Google" id="ProtNLM"/>
    </source>
</evidence>
<protein>
    <recommendedName>
        <fullName evidence="2">Class I SAM-dependent DNA methyltransferase</fullName>
    </recommendedName>
</protein>
<evidence type="ECO:0000313" key="1">
    <source>
        <dbReference type="EMBL" id="OIQ67527.1"/>
    </source>
</evidence>
<name>A0A1J5PIB3_9ZZZZ</name>
<sequence>MVCFEEKKGGTRRLDGVAVIEVFADLIASQEGNDLTKSVPLAENRHLAFQGFKFGGPFEIGGDLARSMLCAPLNPNGKGNSAVIRRWFNGMDLTRRVSERWCIDFGVELSEFDATLFELPYETAKFQWVAENARLVAAGKPPLRPGEAATLATWWIHQRPRPEMRTGLAGLHRFVATPEVAKHRVFVWLDGGMVASGSVYSIARDDDTTFGILHSRFHEFWALRMGTFLGVGNDPRYTPSTTFETFPFPERLTPNTPAADYAADPRAQKIAAAAARLNELRENWLNPSDLVVRVPEVVPGYPDRILPKNAEAEAQLKKRTLTNLYNARPAWLDHAHKALDEAVAEAYGWGDDWRAGKLTDDEILARLFRLNQERAALQ</sequence>